<organism evidence="2 3">
    <name type="scientific">Adiantum capillus-veneris</name>
    <name type="common">Maidenhair fern</name>
    <dbReference type="NCBI Taxonomy" id="13818"/>
    <lineage>
        <taxon>Eukaryota</taxon>
        <taxon>Viridiplantae</taxon>
        <taxon>Streptophyta</taxon>
        <taxon>Embryophyta</taxon>
        <taxon>Tracheophyta</taxon>
        <taxon>Polypodiopsida</taxon>
        <taxon>Polypodiidae</taxon>
        <taxon>Polypodiales</taxon>
        <taxon>Pteridineae</taxon>
        <taxon>Pteridaceae</taxon>
        <taxon>Vittarioideae</taxon>
        <taxon>Adiantum</taxon>
    </lineage>
</organism>
<dbReference type="EMBL" id="JABFUD020000019">
    <property type="protein sequence ID" value="KAI5065483.1"/>
    <property type="molecule type" value="Genomic_DNA"/>
</dbReference>
<protein>
    <recommendedName>
        <fullName evidence="1">DUF4218 domain-containing protein</fullName>
    </recommendedName>
</protein>
<evidence type="ECO:0000259" key="1">
    <source>
        <dbReference type="Pfam" id="PF13960"/>
    </source>
</evidence>
<accession>A0A9D4Z7S3</accession>
<dbReference type="PANTHER" id="PTHR48258">
    <property type="entry name" value="DUF4218 DOMAIN-CONTAINING PROTEIN-RELATED"/>
    <property type="match status" value="1"/>
</dbReference>
<evidence type="ECO:0000313" key="3">
    <source>
        <dbReference type="Proteomes" id="UP000886520"/>
    </source>
</evidence>
<dbReference type="InterPro" id="IPR025452">
    <property type="entry name" value="DUF4218"/>
</dbReference>
<dbReference type="Proteomes" id="UP000886520">
    <property type="component" value="Chromosome 19"/>
</dbReference>
<dbReference type="AlphaFoldDB" id="A0A9D4Z7S3"/>
<keyword evidence="3" id="KW-1185">Reference proteome</keyword>
<feature type="domain" description="DUF4218" evidence="1">
    <location>
        <begin position="23"/>
        <end position="125"/>
    </location>
</feature>
<name>A0A9D4Z7S3_ADICA</name>
<sequence>MDHLACGGEDAIFKLGELVRFVSSREIEIDAIPAAQTLATETVCAIEDAFPRSVLLNQIHLLVHVVEEIAICGVVHARWIFFLERFLKTLKDFVQLRSQPKACMAEGWIVREAFVYISEYLAQVDPLMPHMWLDEEDSRTTSYLTSGKEKLLNMDMNLSRVVDNLCILNEKIMTKSVDLWTVAKSRRLQERETWKQAHGGRRVPPVPRHLACFPHLISTEWIHERMTEEKAYGEDITNQEWEYARGCVPKCLSFHSMWSKGRHFRTRHFDESRTTMDCAIKPDDMRMTSTWWTLVCITQGGHLYPSNPPTKTLGSEGGIVAESNLGLLLCEV</sequence>
<reference evidence="2" key="1">
    <citation type="submission" date="2021-01" db="EMBL/GenBank/DDBJ databases">
        <title>Adiantum capillus-veneris genome.</title>
        <authorList>
            <person name="Fang Y."/>
            <person name="Liao Q."/>
        </authorList>
    </citation>
    <scope>NUCLEOTIDE SEQUENCE</scope>
    <source>
        <strain evidence="2">H3</strain>
        <tissue evidence="2">Leaf</tissue>
    </source>
</reference>
<evidence type="ECO:0000313" key="2">
    <source>
        <dbReference type="EMBL" id="KAI5065483.1"/>
    </source>
</evidence>
<dbReference type="Pfam" id="PF13960">
    <property type="entry name" value="DUF4218"/>
    <property type="match status" value="1"/>
</dbReference>
<dbReference type="OrthoDB" id="1878503at2759"/>
<gene>
    <name evidence="2" type="ORF">GOP47_0020178</name>
</gene>
<proteinExistence type="predicted"/>
<comment type="caution">
    <text evidence="2">The sequence shown here is derived from an EMBL/GenBank/DDBJ whole genome shotgun (WGS) entry which is preliminary data.</text>
</comment>